<dbReference type="Proteomes" id="UP000316360">
    <property type="component" value="Unassembled WGS sequence"/>
</dbReference>
<feature type="non-terminal residue" evidence="3">
    <location>
        <position position="1"/>
    </location>
</feature>
<keyword evidence="1" id="KW-0175">Coiled coil</keyword>
<comment type="caution">
    <text evidence="3">The sequence shown here is derived from an EMBL/GenBank/DDBJ whole genome shotgun (WGS) entry which is preliminary data.</text>
</comment>
<reference evidence="3 4" key="1">
    <citation type="submission" date="2019-03" db="EMBL/GenBank/DDBJ databases">
        <title>Metabolic potential of uncultured bacteria and archaea associated with petroleum seepage in deep-sea sediments.</title>
        <authorList>
            <person name="Dong X."/>
            <person name="Hubert C."/>
        </authorList>
    </citation>
    <scope>NUCLEOTIDE SEQUENCE [LARGE SCALE GENOMIC DNA]</scope>
    <source>
        <strain evidence="3">E44_bin7</strain>
    </source>
</reference>
<sequence length="296" mass="33857">GGEFGEVFGGLFDPGSAHCATKLNDLLLLIEKRVGSPPISLAKHRSRIQPLLTQAKILEDRAQRREEEASRARKSQRRNILQRRSKRLRIRAELLREEASQALQNAQSLDTLRQHNSRRGILIRGDAGFGTIEDVMLLSELGYDFLLKGYSPHTARVLGKEVADNQWIRFNPIVSVAELGITKLPGCPYQVRVVLGRTKTAKPQVYQYFHLITTVPERLKDAIGLVNFYNARQTIEAFIKTGKNVLNLKHFRVRNFYRIWFTLVLGLLAHNFMNWARREIFAGTPLARMGIREFVE</sequence>
<proteinExistence type="predicted"/>
<protein>
    <recommendedName>
        <fullName evidence="2">Transposase IS4-like domain-containing protein</fullName>
    </recommendedName>
</protein>
<evidence type="ECO:0000313" key="3">
    <source>
        <dbReference type="EMBL" id="TET09573.1"/>
    </source>
</evidence>
<dbReference type="AlphaFoldDB" id="A0A523RUY5"/>
<gene>
    <name evidence="3" type="ORF">E3J84_04990</name>
</gene>
<dbReference type="InterPro" id="IPR012337">
    <property type="entry name" value="RNaseH-like_sf"/>
</dbReference>
<evidence type="ECO:0000256" key="1">
    <source>
        <dbReference type="SAM" id="Coils"/>
    </source>
</evidence>
<evidence type="ECO:0000313" key="4">
    <source>
        <dbReference type="Proteomes" id="UP000316360"/>
    </source>
</evidence>
<feature type="coiled-coil region" evidence="1">
    <location>
        <begin position="55"/>
        <end position="112"/>
    </location>
</feature>
<evidence type="ECO:0000259" key="2">
    <source>
        <dbReference type="Pfam" id="PF01609"/>
    </source>
</evidence>
<feature type="domain" description="Transposase IS4-like" evidence="2">
    <location>
        <begin position="107"/>
        <end position="272"/>
    </location>
</feature>
<dbReference type="SUPFAM" id="SSF53098">
    <property type="entry name" value="Ribonuclease H-like"/>
    <property type="match status" value="1"/>
</dbReference>
<dbReference type="InterPro" id="IPR002559">
    <property type="entry name" value="Transposase_11"/>
</dbReference>
<dbReference type="Pfam" id="PF01609">
    <property type="entry name" value="DDE_Tnp_1"/>
    <property type="match status" value="1"/>
</dbReference>
<accession>A0A523RUY5</accession>
<name>A0A523RUY5_UNCAE</name>
<dbReference type="EMBL" id="SOKJ01000281">
    <property type="protein sequence ID" value="TET09573.1"/>
    <property type="molecule type" value="Genomic_DNA"/>
</dbReference>
<organism evidence="3 4">
    <name type="scientific">Aerophobetes bacterium</name>
    <dbReference type="NCBI Taxonomy" id="2030807"/>
    <lineage>
        <taxon>Bacteria</taxon>
        <taxon>Candidatus Aerophobota</taxon>
    </lineage>
</organism>